<evidence type="ECO:0000259" key="1">
    <source>
        <dbReference type="Pfam" id="PF13946"/>
    </source>
</evidence>
<dbReference type="Pfam" id="PF13946">
    <property type="entry name" value="DUF4214"/>
    <property type="match status" value="1"/>
</dbReference>
<evidence type="ECO:0000313" key="3">
    <source>
        <dbReference type="Proteomes" id="UP000609726"/>
    </source>
</evidence>
<sequence>MQALVNGGAGVDLFGFAGARADYNITSTGGGYAVLPKNGAGGGLPLLVGVELLKFSDTTVNVEYDEVVQALYVAYFGRAADAGGMRSFQEQLARLDAPHDIVGISSAYGSNPALRQLIDSVGKSAESAALYPDGVPAFVGAVYKNVLGRNADAEGLAFWSNAIDSGVLSQANAALSIMAGALENTSAQGLLDAKRIDNTLAVASDFTLALDRPTEIDGYAGKLAASMVRAMLATVSADSELGPFQAVIKQMLAVMSGELNAVFGAPPPDDAMAGPVQLVGVAPAAWGDALM</sequence>
<protein>
    <submittedName>
        <fullName evidence="2">DUF4214 domain-containing protein</fullName>
    </submittedName>
</protein>
<dbReference type="EMBL" id="WHJH01000065">
    <property type="protein sequence ID" value="NHZ93191.1"/>
    <property type="molecule type" value="Genomic_DNA"/>
</dbReference>
<feature type="domain" description="DUF4214" evidence="1">
    <location>
        <begin position="136"/>
        <end position="179"/>
    </location>
</feature>
<proteinExistence type="predicted"/>
<name>A0ABX0P378_9BURK</name>
<accession>A0ABX0P378</accession>
<organism evidence="2 3">
    <name type="scientific">Massilia mucilaginosa</name>
    <dbReference type="NCBI Taxonomy" id="2609282"/>
    <lineage>
        <taxon>Bacteria</taxon>
        <taxon>Pseudomonadati</taxon>
        <taxon>Pseudomonadota</taxon>
        <taxon>Betaproteobacteria</taxon>
        <taxon>Burkholderiales</taxon>
        <taxon>Oxalobacteraceae</taxon>
        <taxon>Telluria group</taxon>
        <taxon>Massilia</taxon>
    </lineage>
</organism>
<dbReference type="Proteomes" id="UP000609726">
    <property type="component" value="Unassembled WGS sequence"/>
</dbReference>
<dbReference type="InterPro" id="IPR025282">
    <property type="entry name" value="DUF4214"/>
</dbReference>
<keyword evidence="3" id="KW-1185">Reference proteome</keyword>
<comment type="caution">
    <text evidence="2">The sequence shown here is derived from an EMBL/GenBank/DDBJ whole genome shotgun (WGS) entry which is preliminary data.</text>
</comment>
<gene>
    <name evidence="2" type="ORF">F2P45_29885</name>
</gene>
<dbReference type="RefSeq" id="WP_166881878.1">
    <property type="nucleotide sequence ID" value="NZ_WHJH01000065.1"/>
</dbReference>
<evidence type="ECO:0000313" key="2">
    <source>
        <dbReference type="EMBL" id="NHZ93191.1"/>
    </source>
</evidence>
<reference evidence="2 3" key="1">
    <citation type="submission" date="2019-10" db="EMBL/GenBank/DDBJ databases">
        <title>Taxonomy of Antarctic Massilia spp.: description of Massilia rubra sp. nov., Massilia aquatica sp. nov., Massilia mucilaginosa sp. nov., Massilia frigida sp. nov. isolated from streams, lakes and regoliths.</title>
        <authorList>
            <person name="Holochova P."/>
            <person name="Sedlacek I."/>
            <person name="Kralova S."/>
            <person name="Maslanova I."/>
            <person name="Busse H.-J."/>
            <person name="Stankova E."/>
            <person name="Vrbovska V."/>
            <person name="Kovarovic V."/>
            <person name="Bartak M."/>
            <person name="Svec P."/>
            <person name="Pantucek R."/>
        </authorList>
    </citation>
    <scope>NUCLEOTIDE SEQUENCE [LARGE SCALE GENOMIC DNA]</scope>
    <source>
        <strain evidence="2 3">CCM 8733</strain>
    </source>
</reference>